<sequence length="387" mass="41252">MLIVTKNPPVVGHGQVLRGPSVQAPSRIAALQGAYDRGIYLRPNLSSEGTVPASSPLSASPDIWIAGTQPVANFQTALATPNSYAQQSPGTITQGTPNYIYVRGRNGAAVSSSTKVLLYGVPCASIQWPSEWAKYGIPTDRDHPDGTNPHYDSSIVNLASSSIGVTADTFVWSNPQPPTGGSDHYCFITWMNNAGNPFPDVFSQLDMAALITNNLQFGWRNVSMQSGRSPTRQMASQLIIPSDVTAGSREYSLQVTNMGFPTTGWTLSMSCSQLDSKGNKIAIDNVAMPALGQFVGVRCTLVPGFSALLTLNLYKNNGPDSQPGASIDITPTYFSDGSPQELQEALDRGLVDFAMSHALHRAYAGTEVADIRPRPVVPLGADGLHVI</sequence>
<keyword evidence="2" id="KW-1185">Reference proteome</keyword>
<dbReference type="RefSeq" id="WP_033697071.1">
    <property type="nucleotide sequence ID" value="NZ_CP116669.1"/>
</dbReference>
<gene>
    <name evidence="1" type="ORF">PMC74_09660</name>
</gene>
<dbReference type="EMBL" id="CP116669">
    <property type="protein sequence ID" value="WCI02122.1"/>
    <property type="molecule type" value="Genomic_DNA"/>
</dbReference>
<accession>A0ABY7RF01</accession>
<proteinExistence type="predicted"/>
<name>A0ABY7RF01_9PSED</name>
<organism evidence="1 2">
    <name type="scientific">Pseudomonas capeferrum</name>
    <dbReference type="NCBI Taxonomy" id="1495066"/>
    <lineage>
        <taxon>Bacteria</taxon>
        <taxon>Pseudomonadati</taxon>
        <taxon>Pseudomonadota</taxon>
        <taxon>Gammaproteobacteria</taxon>
        <taxon>Pseudomonadales</taxon>
        <taxon>Pseudomonadaceae</taxon>
        <taxon>Pseudomonas</taxon>
    </lineage>
</organism>
<dbReference type="Proteomes" id="UP001214301">
    <property type="component" value="Chromosome"/>
</dbReference>
<evidence type="ECO:0000313" key="1">
    <source>
        <dbReference type="EMBL" id="WCI02122.1"/>
    </source>
</evidence>
<dbReference type="GeneID" id="301034463"/>
<protein>
    <submittedName>
        <fullName evidence="1">Uncharacterized protein</fullName>
    </submittedName>
</protein>
<reference evidence="1 2" key="1">
    <citation type="journal article" date="2020" name="Front. Microbiol.">
        <title>Toward Biorecycling: Isolation of a Soil Bacterium That Grows on a Polyurethane Oligomer and Monomer.</title>
        <authorList>
            <person name="Espinosa M.J.C."/>
            <person name="Blanco A.C."/>
            <person name="Schmidgall T."/>
            <person name="Atanasoff-Kardjalieff A.K."/>
            <person name="Kappelmeyer U."/>
            <person name="Tischler D."/>
            <person name="Pieper D.H."/>
            <person name="Heipieper H.J."/>
            <person name="Eberlein C."/>
        </authorList>
    </citation>
    <scope>NUCLEOTIDE SEQUENCE [LARGE SCALE GENOMIC DNA]</scope>
    <source>
        <strain evidence="1 2">TDA1</strain>
    </source>
</reference>
<evidence type="ECO:0000313" key="2">
    <source>
        <dbReference type="Proteomes" id="UP001214301"/>
    </source>
</evidence>